<name>A0AAP0QU27_9ROSI</name>
<keyword evidence="1" id="KW-1133">Transmembrane helix</keyword>
<keyword evidence="1" id="KW-0812">Transmembrane</keyword>
<gene>
    <name evidence="2" type="ORF">WN944_006693</name>
</gene>
<proteinExistence type="predicted"/>
<organism evidence="2 3">
    <name type="scientific">Citrus x changshan-huyou</name>
    <dbReference type="NCBI Taxonomy" id="2935761"/>
    <lineage>
        <taxon>Eukaryota</taxon>
        <taxon>Viridiplantae</taxon>
        <taxon>Streptophyta</taxon>
        <taxon>Embryophyta</taxon>
        <taxon>Tracheophyta</taxon>
        <taxon>Spermatophyta</taxon>
        <taxon>Magnoliopsida</taxon>
        <taxon>eudicotyledons</taxon>
        <taxon>Gunneridae</taxon>
        <taxon>Pentapetalae</taxon>
        <taxon>rosids</taxon>
        <taxon>malvids</taxon>
        <taxon>Sapindales</taxon>
        <taxon>Rutaceae</taxon>
        <taxon>Aurantioideae</taxon>
        <taxon>Citrus</taxon>
    </lineage>
</organism>
<feature type="transmembrane region" description="Helical" evidence="1">
    <location>
        <begin position="70"/>
        <end position="90"/>
    </location>
</feature>
<feature type="transmembrane region" description="Helical" evidence="1">
    <location>
        <begin position="37"/>
        <end position="58"/>
    </location>
</feature>
<evidence type="ECO:0000313" key="2">
    <source>
        <dbReference type="EMBL" id="KAK9214694.1"/>
    </source>
</evidence>
<reference evidence="2 3" key="1">
    <citation type="submission" date="2024-05" db="EMBL/GenBank/DDBJ databases">
        <title>Haplotype-resolved chromosome-level genome assembly of Huyou (Citrus changshanensis).</title>
        <authorList>
            <person name="Miao C."/>
            <person name="Chen W."/>
            <person name="Wu Y."/>
            <person name="Wang L."/>
            <person name="Zhao S."/>
            <person name="Grierson D."/>
            <person name="Xu C."/>
            <person name="Chen K."/>
        </authorList>
    </citation>
    <scope>NUCLEOTIDE SEQUENCE [LARGE SCALE GENOMIC DNA]</scope>
    <source>
        <strain evidence="2">01-14</strain>
        <tissue evidence="2">Leaf</tissue>
    </source>
</reference>
<keyword evidence="1" id="KW-0472">Membrane</keyword>
<dbReference type="Proteomes" id="UP001428341">
    <property type="component" value="Unassembled WGS sequence"/>
</dbReference>
<evidence type="ECO:0000313" key="3">
    <source>
        <dbReference type="Proteomes" id="UP001428341"/>
    </source>
</evidence>
<evidence type="ECO:0000256" key="1">
    <source>
        <dbReference type="SAM" id="Phobius"/>
    </source>
</evidence>
<protein>
    <submittedName>
        <fullName evidence="2">Uncharacterized protein</fullName>
    </submittedName>
</protein>
<feature type="transmembrane region" description="Helical" evidence="1">
    <location>
        <begin position="125"/>
        <end position="145"/>
    </location>
</feature>
<dbReference type="Gene3D" id="3.50.30.30">
    <property type="match status" value="1"/>
</dbReference>
<accession>A0AAP0QU27</accession>
<sequence>MYARRACFLSSCVLLLNNKNKRREKDGPLCHLRYLPLLSFYTNVCIGYLEIFICALSRHSCYLRESCKRLFHITTRVVASNGIINFVLIIRGVCDYNTKFRNAQPVSYQAAIVYDDGVNGQMNSLLATSGGAATFSVGSIIHYLCMYGGSYSRNQSIQFCDDARAESTATKKKSSERMA</sequence>
<dbReference type="EMBL" id="JBCGBO010000003">
    <property type="protein sequence ID" value="KAK9214694.1"/>
    <property type="molecule type" value="Genomic_DNA"/>
</dbReference>
<comment type="caution">
    <text evidence="2">The sequence shown here is derived from an EMBL/GenBank/DDBJ whole genome shotgun (WGS) entry which is preliminary data.</text>
</comment>
<keyword evidence="3" id="KW-1185">Reference proteome</keyword>
<dbReference type="AlphaFoldDB" id="A0AAP0QU27"/>